<dbReference type="Pfam" id="PF00225">
    <property type="entry name" value="Kinesin"/>
    <property type="match status" value="2"/>
</dbReference>
<organism evidence="8 9">
    <name type="scientific">Lupinus angustifolius</name>
    <name type="common">Narrow-leaved blue lupine</name>
    <dbReference type="NCBI Taxonomy" id="3871"/>
    <lineage>
        <taxon>Eukaryota</taxon>
        <taxon>Viridiplantae</taxon>
        <taxon>Streptophyta</taxon>
        <taxon>Embryophyta</taxon>
        <taxon>Tracheophyta</taxon>
        <taxon>Spermatophyta</taxon>
        <taxon>Magnoliopsida</taxon>
        <taxon>eudicotyledons</taxon>
        <taxon>Gunneridae</taxon>
        <taxon>Pentapetalae</taxon>
        <taxon>rosids</taxon>
        <taxon>fabids</taxon>
        <taxon>Fabales</taxon>
        <taxon>Fabaceae</taxon>
        <taxon>Papilionoideae</taxon>
        <taxon>50 kb inversion clade</taxon>
        <taxon>genistoids sensu lato</taxon>
        <taxon>core genistoids</taxon>
        <taxon>Genisteae</taxon>
        <taxon>Lupinus</taxon>
    </lineage>
</organism>
<dbReference type="PRINTS" id="PR00380">
    <property type="entry name" value="KINESINHEAVY"/>
</dbReference>
<dbReference type="Gene3D" id="1.20.58.1980">
    <property type="match status" value="1"/>
</dbReference>
<feature type="region of interest" description="Disordered" evidence="6">
    <location>
        <begin position="963"/>
        <end position="994"/>
    </location>
</feature>
<feature type="region of interest" description="Disordered" evidence="6">
    <location>
        <begin position="550"/>
        <end position="582"/>
    </location>
</feature>
<feature type="domain" description="Kinesin motor" evidence="7">
    <location>
        <begin position="675"/>
        <end position="731"/>
    </location>
</feature>
<evidence type="ECO:0000256" key="4">
    <source>
        <dbReference type="PROSITE-ProRule" id="PRU00283"/>
    </source>
</evidence>
<protein>
    <recommendedName>
        <fullName evidence="7">Kinesin motor domain-containing protein</fullName>
    </recommendedName>
</protein>
<dbReference type="InterPro" id="IPR001752">
    <property type="entry name" value="Kinesin_motor_dom"/>
</dbReference>
<dbReference type="InterPro" id="IPR036961">
    <property type="entry name" value="Kinesin_motor_dom_sf"/>
</dbReference>
<accession>A0A4P1QTK1</accession>
<dbReference type="GO" id="GO:0008017">
    <property type="term" value="F:microtubule binding"/>
    <property type="evidence" value="ECO:0007669"/>
    <property type="project" value="InterPro"/>
</dbReference>
<evidence type="ECO:0000256" key="5">
    <source>
        <dbReference type="SAM" id="Coils"/>
    </source>
</evidence>
<evidence type="ECO:0000256" key="3">
    <source>
        <dbReference type="ARBA" id="ARBA00023175"/>
    </source>
</evidence>
<keyword evidence="5" id="KW-0175">Coiled coil</keyword>
<reference evidence="8 9" key="1">
    <citation type="journal article" date="2017" name="Plant Biotechnol. J.">
        <title>A comprehensive draft genome sequence for lupin (Lupinus angustifolius), an emerging health food: insights into plant-microbe interactions and legume evolution.</title>
        <authorList>
            <person name="Hane J.K."/>
            <person name="Ming Y."/>
            <person name="Kamphuis L.G."/>
            <person name="Nelson M.N."/>
            <person name="Garg G."/>
            <person name="Atkins C.A."/>
            <person name="Bayer P.E."/>
            <person name="Bravo A."/>
            <person name="Bringans S."/>
            <person name="Cannon S."/>
            <person name="Edwards D."/>
            <person name="Foley R."/>
            <person name="Gao L.L."/>
            <person name="Harrison M.J."/>
            <person name="Huang W."/>
            <person name="Hurgobin B."/>
            <person name="Li S."/>
            <person name="Liu C.W."/>
            <person name="McGrath A."/>
            <person name="Morahan G."/>
            <person name="Murray J."/>
            <person name="Weller J."/>
            <person name="Jian J."/>
            <person name="Singh K.B."/>
        </authorList>
    </citation>
    <scope>NUCLEOTIDE SEQUENCE [LARGE SCALE GENOMIC DNA]</scope>
    <source>
        <strain evidence="9">cv. Tanjil</strain>
        <tissue evidence="8">Whole plant</tissue>
    </source>
</reference>
<feature type="coiled-coil region" evidence="5">
    <location>
        <begin position="740"/>
        <end position="767"/>
    </location>
</feature>
<dbReference type="InterPro" id="IPR021881">
    <property type="entry name" value="NACK_C"/>
</dbReference>
<dbReference type="Gramene" id="OIV94830">
    <property type="protein sequence ID" value="OIV94830"/>
    <property type="gene ID" value="TanjilG_22027"/>
</dbReference>
<dbReference type="PROSITE" id="PS50067">
    <property type="entry name" value="KINESIN_MOTOR_2"/>
    <property type="match status" value="2"/>
</dbReference>
<dbReference type="EMBL" id="CM007377">
    <property type="protein sequence ID" value="OIV94830.1"/>
    <property type="molecule type" value="Genomic_DNA"/>
</dbReference>
<feature type="binding site" evidence="4">
    <location>
        <begin position="105"/>
        <end position="112"/>
    </location>
    <ligand>
        <name>ATP</name>
        <dbReference type="ChEBI" id="CHEBI:30616"/>
    </ligand>
</feature>
<keyword evidence="4" id="KW-0547">Nucleotide-binding</keyword>
<dbReference type="PANTHER" id="PTHR47968">
    <property type="entry name" value="CENTROMERE PROTEIN E"/>
    <property type="match status" value="1"/>
</dbReference>
<dbReference type="GO" id="GO:0007018">
    <property type="term" value="P:microtubule-based movement"/>
    <property type="evidence" value="ECO:0007669"/>
    <property type="project" value="InterPro"/>
</dbReference>
<keyword evidence="3 4" id="KW-0505">Motor protein</keyword>
<feature type="domain" description="Kinesin motor" evidence="7">
    <location>
        <begin position="17"/>
        <end position="318"/>
    </location>
</feature>
<feature type="coiled-coil region" evidence="5">
    <location>
        <begin position="327"/>
        <end position="354"/>
    </location>
</feature>
<feature type="compositionally biased region" description="Basic and acidic residues" evidence="6">
    <location>
        <begin position="1052"/>
        <end position="1068"/>
    </location>
</feature>
<dbReference type="Pfam" id="PF11995">
    <property type="entry name" value="DUF3490"/>
    <property type="match status" value="1"/>
</dbReference>
<comment type="caution">
    <text evidence="4">Lacks conserved residue(s) required for the propagation of feature annotation.</text>
</comment>
<name>A0A4P1QTK1_LUPAN</name>
<dbReference type="InterPro" id="IPR027640">
    <property type="entry name" value="Kinesin-like_fam"/>
</dbReference>
<evidence type="ECO:0000256" key="6">
    <source>
        <dbReference type="SAM" id="MobiDB-lite"/>
    </source>
</evidence>
<gene>
    <name evidence="8" type="ORF">TanjilG_22027</name>
</gene>
<dbReference type="SUPFAM" id="SSF52540">
    <property type="entry name" value="P-loop containing nucleoside triphosphate hydrolases"/>
    <property type="match status" value="2"/>
</dbReference>
<dbReference type="SMART" id="SM00129">
    <property type="entry name" value="KISc"/>
    <property type="match status" value="1"/>
</dbReference>
<dbReference type="GO" id="GO:0005874">
    <property type="term" value="C:microtubule"/>
    <property type="evidence" value="ECO:0007669"/>
    <property type="project" value="UniProtKB-KW"/>
</dbReference>
<evidence type="ECO:0000313" key="8">
    <source>
        <dbReference type="EMBL" id="OIV94830.1"/>
    </source>
</evidence>
<keyword evidence="9" id="KW-1185">Reference proteome</keyword>
<keyword evidence="4" id="KW-0067">ATP-binding</keyword>
<evidence type="ECO:0000256" key="1">
    <source>
        <dbReference type="ARBA" id="ARBA00007310"/>
    </source>
</evidence>
<proteinExistence type="inferred from homology"/>
<feature type="region of interest" description="Disordered" evidence="6">
    <location>
        <begin position="1043"/>
        <end position="1068"/>
    </location>
</feature>
<feature type="compositionally biased region" description="Basic and acidic residues" evidence="6">
    <location>
        <begin position="639"/>
        <end position="655"/>
    </location>
</feature>
<dbReference type="InterPro" id="IPR027417">
    <property type="entry name" value="P-loop_NTPase"/>
</dbReference>
<dbReference type="GO" id="GO:0005524">
    <property type="term" value="F:ATP binding"/>
    <property type="evidence" value="ECO:0007669"/>
    <property type="project" value="UniProtKB-UniRule"/>
</dbReference>
<comment type="similarity">
    <text evidence="1">Belongs to the TRAFAC class myosin-kinesin ATPase superfamily. Kinesin family. KIN-7 subfamily.</text>
</comment>
<dbReference type="PANTHER" id="PTHR47968:SF55">
    <property type="entry name" value="KINESIN-LIKE PROTEIN KIN-7H"/>
    <property type="match status" value="1"/>
</dbReference>
<evidence type="ECO:0000313" key="9">
    <source>
        <dbReference type="Proteomes" id="UP000188354"/>
    </source>
</evidence>
<evidence type="ECO:0000259" key="7">
    <source>
        <dbReference type="PROSITE" id="PS50067"/>
    </source>
</evidence>
<feature type="region of interest" description="Disordered" evidence="6">
    <location>
        <begin position="630"/>
        <end position="655"/>
    </location>
</feature>
<sequence>MGSVEGEEAMQQGHVERIFVSVRLRPLNDRELAKNDVSEWECINDTTIICRNNLTASDRSLYPIAYSFDRVFRGDCSTRQVYEEAAKEVAFSVVSGINSSIFAYGQTSSGKTYAMSGITEYAVADIYNYIEKHREREFVMKFSAIEIYNESVRDLLSEDSTPLRLLDDPERGTVIEKLIEETLRDWNHFTELIALCETQRQIGDTPLNNASSRSHQILRLTIQSSALEFQGSDKSSSLLASVGSHINRSLLTLGTVIRKLSRGRNGHIPFRDSKLTRILQSSLGGNARTAIICTMSPARSHVEQSRNTLLFASCAKEVVTNAQVNVVVSDKALVKQLEKEVSRLENELRNSSISRPISDSTALLREKDLQIEMEWGHWNFATFEHAFLVAAKMNSVVPPLKCMQLKKEVQEVTRKLDWAQSQMKGTTQVVEDDLPHIRESMDLHYPKLSARKTWDFENQSENLNVLSDGEDSIGSFHASQHSDGDSFSSDENLFQLPDLEKNLSTRSASMGLSIANMDALSNDLDQKNVDDQHEEEEHCKEVKCNESKGLITKSHTHSNQTDLSPKDRWTDSNTPPPAATTAYSGLTVVDNGVKKDLNLSYSELKEDKVYTLNYNTNPERKSLDRYTNFVDHSQNVESSTRKETERNGPKGKAQENKSLNLMADHEHMYLPKACRGRNGHIPFRDSKLTRILQSSLGGNARTAIICTMSPARSHVEQSRNTLLFASCAKEVVTNAQVNVVVSDKALVKQLEKEVSRLENELRNSSISRPISDSTALLREKDLQIEMEWGHWNFATFEHAFLVAAKMNSVVPPLKCMQLKKEVQEVTRKLDWAQSQMKGTTQVVEDDLPHIRESMDLHYPKLSARKTWDFENQSENLNVLSDGEDSIGSFHASQHSDGDSFSSDENLFQLPDLEKNLSTRSASMGLSIANMDALSNDLDQKNVDDQHEEEEHCKEVKCNESKGLITKSHTHSNQTDLSPKDRWTDSNTPPPAATTAYSGLTVVDNGVKKDLNLSYSELKEDKVYTLNYNTNPERKSLDRYTNFVDHSQNVESSTRKETERNGPKGKAQENKSLNLMADHEITEKGTNPIIATKKFKDVGLDPMQVEGENHSNWPSEFKRLQREIVELWDANNISLIHRTYFFLLFKGDPSDYIYMEVELRRLSYIKQTFSQGNKIAESGRTLTPGSSIKKLKRERRMLRKQIRRRLSKSERENMYLKWGLRSSSKHKRSQLVQRLWSDTKDMHQVGESAAIVAKLVGPVEPNQALKEMFGLNFAPRPTSKKSTGCTASMKHIC</sequence>
<dbReference type="STRING" id="3871.A0A4P1QTK1"/>
<dbReference type="Gene3D" id="3.40.850.10">
    <property type="entry name" value="Kinesin motor domain"/>
    <property type="match status" value="1"/>
</dbReference>
<evidence type="ECO:0000256" key="2">
    <source>
        <dbReference type="ARBA" id="ARBA00022701"/>
    </source>
</evidence>
<dbReference type="Proteomes" id="UP000188354">
    <property type="component" value="Chromosome LG17"/>
</dbReference>
<dbReference type="GO" id="GO:0003777">
    <property type="term" value="F:microtubule motor activity"/>
    <property type="evidence" value="ECO:0007669"/>
    <property type="project" value="InterPro"/>
</dbReference>
<keyword evidence="2" id="KW-0493">Microtubule</keyword>